<feature type="non-terminal residue" evidence="1">
    <location>
        <position position="25"/>
    </location>
</feature>
<sequence length="25" mass="2682">MLGWVDVGWGSFGGIHSCINESTND</sequence>
<dbReference type="Proteomes" id="UP000265520">
    <property type="component" value="Unassembled WGS sequence"/>
</dbReference>
<dbReference type="EMBL" id="LXQA010536998">
    <property type="protein sequence ID" value="MCI57902.1"/>
    <property type="molecule type" value="Genomic_DNA"/>
</dbReference>
<evidence type="ECO:0000313" key="1">
    <source>
        <dbReference type="EMBL" id="MCI57902.1"/>
    </source>
</evidence>
<accession>A0A392TAI6</accession>
<reference evidence="1 2" key="1">
    <citation type="journal article" date="2018" name="Front. Plant Sci.">
        <title>Red Clover (Trifolium pratense) and Zigzag Clover (T. medium) - A Picture of Genomic Similarities and Differences.</title>
        <authorList>
            <person name="Dluhosova J."/>
            <person name="Istvanek J."/>
            <person name="Nedelnik J."/>
            <person name="Repkova J."/>
        </authorList>
    </citation>
    <scope>NUCLEOTIDE SEQUENCE [LARGE SCALE GENOMIC DNA]</scope>
    <source>
        <strain evidence="2">cv. 10/8</strain>
        <tissue evidence="1">Leaf</tissue>
    </source>
</reference>
<dbReference type="AlphaFoldDB" id="A0A392TAI6"/>
<organism evidence="1 2">
    <name type="scientific">Trifolium medium</name>
    <dbReference type="NCBI Taxonomy" id="97028"/>
    <lineage>
        <taxon>Eukaryota</taxon>
        <taxon>Viridiplantae</taxon>
        <taxon>Streptophyta</taxon>
        <taxon>Embryophyta</taxon>
        <taxon>Tracheophyta</taxon>
        <taxon>Spermatophyta</taxon>
        <taxon>Magnoliopsida</taxon>
        <taxon>eudicotyledons</taxon>
        <taxon>Gunneridae</taxon>
        <taxon>Pentapetalae</taxon>
        <taxon>rosids</taxon>
        <taxon>fabids</taxon>
        <taxon>Fabales</taxon>
        <taxon>Fabaceae</taxon>
        <taxon>Papilionoideae</taxon>
        <taxon>50 kb inversion clade</taxon>
        <taxon>NPAAA clade</taxon>
        <taxon>Hologalegina</taxon>
        <taxon>IRL clade</taxon>
        <taxon>Trifolieae</taxon>
        <taxon>Trifolium</taxon>
    </lineage>
</organism>
<comment type="caution">
    <text evidence="1">The sequence shown here is derived from an EMBL/GenBank/DDBJ whole genome shotgun (WGS) entry which is preliminary data.</text>
</comment>
<proteinExistence type="predicted"/>
<evidence type="ECO:0000313" key="2">
    <source>
        <dbReference type="Proteomes" id="UP000265520"/>
    </source>
</evidence>
<keyword evidence="2" id="KW-1185">Reference proteome</keyword>
<protein>
    <submittedName>
        <fullName evidence="1">Uncharacterized protein</fullName>
    </submittedName>
</protein>
<name>A0A392TAI6_9FABA</name>